<sequence>MRKITAGFFASLDGVVEAPERWHFPYLNEEMGMALGAQIAAADTMLLGRSTYEEFAAHWADQGSEVPFADQINSTPKYVVSSTLESVEWRNSTVLRGGEGLAADIAALKRQPGRDISVTGSITLVRWLLGNGLLDELSLMVHPVVLGDGRRLFEDERAQKHELTLVESATFRTGVAHLTYRLAK</sequence>
<reference evidence="2 3" key="1">
    <citation type="submission" date="2020-08" db="EMBL/GenBank/DDBJ databases">
        <title>Sequencing the genomes of 1000 actinobacteria strains.</title>
        <authorList>
            <person name="Klenk H.-P."/>
        </authorList>
    </citation>
    <scope>NUCLEOTIDE SEQUENCE [LARGE SCALE GENOMIC DNA]</scope>
    <source>
        <strain evidence="2 3">DSM 41654</strain>
    </source>
</reference>
<dbReference type="Pfam" id="PF01872">
    <property type="entry name" value="RibD_C"/>
    <property type="match status" value="1"/>
</dbReference>
<dbReference type="EMBL" id="JACHJV010000001">
    <property type="protein sequence ID" value="MBB4925868.1"/>
    <property type="molecule type" value="Genomic_DNA"/>
</dbReference>
<comment type="caution">
    <text evidence="2">The sequence shown here is derived from an EMBL/GenBank/DDBJ whole genome shotgun (WGS) entry which is preliminary data.</text>
</comment>
<dbReference type="PANTHER" id="PTHR38011:SF11">
    <property type="entry name" value="2,5-DIAMINO-6-RIBOSYLAMINO-4(3H)-PYRIMIDINONE 5'-PHOSPHATE REDUCTASE"/>
    <property type="match status" value="1"/>
</dbReference>
<dbReference type="Gene3D" id="3.40.430.10">
    <property type="entry name" value="Dihydrofolate Reductase, subunit A"/>
    <property type="match status" value="1"/>
</dbReference>
<evidence type="ECO:0000313" key="2">
    <source>
        <dbReference type="EMBL" id="MBB4925868.1"/>
    </source>
</evidence>
<feature type="domain" description="Bacterial bifunctional deaminase-reductase C-terminal" evidence="1">
    <location>
        <begin position="2"/>
        <end position="175"/>
    </location>
</feature>
<dbReference type="PANTHER" id="PTHR38011">
    <property type="entry name" value="DIHYDROFOLATE REDUCTASE FAMILY PROTEIN (AFU_ORTHOLOGUE AFUA_8G06820)"/>
    <property type="match status" value="1"/>
</dbReference>
<dbReference type="AlphaFoldDB" id="A0A7W7R658"/>
<dbReference type="GO" id="GO:0009231">
    <property type="term" value="P:riboflavin biosynthetic process"/>
    <property type="evidence" value="ECO:0007669"/>
    <property type="project" value="InterPro"/>
</dbReference>
<dbReference type="SUPFAM" id="SSF53597">
    <property type="entry name" value="Dihydrofolate reductase-like"/>
    <property type="match status" value="1"/>
</dbReference>
<dbReference type="InterPro" id="IPR002734">
    <property type="entry name" value="RibDG_C"/>
</dbReference>
<name>A0A7W7R658_KITKI</name>
<accession>A0A7W7R658</accession>
<dbReference type="Proteomes" id="UP000540506">
    <property type="component" value="Unassembled WGS sequence"/>
</dbReference>
<keyword evidence="3" id="KW-1185">Reference proteome</keyword>
<dbReference type="InterPro" id="IPR024072">
    <property type="entry name" value="DHFR-like_dom_sf"/>
</dbReference>
<gene>
    <name evidence="2" type="ORF">FHR34_004861</name>
</gene>
<evidence type="ECO:0000313" key="3">
    <source>
        <dbReference type="Proteomes" id="UP000540506"/>
    </source>
</evidence>
<dbReference type="RefSeq" id="WP_184938406.1">
    <property type="nucleotide sequence ID" value="NZ_JACHJV010000001.1"/>
</dbReference>
<dbReference type="GO" id="GO:0008703">
    <property type="term" value="F:5-amino-6-(5-phosphoribosylamino)uracil reductase activity"/>
    <property type="evidence" value="ECO:0007669"/>
    <property type="project" value="InterPro"/>
</dbReference>
<protein>
    <submittedName>
        <fullName evidence="2">Dihydrofolate reductase</fullName>
    </submittedName>
</protein>
<dbReference type="InterPro" id="IPR050765">
    <property type="entry name" value="Riboflavin_Biosynth_HTPR"/>
</dbReference>
<evidence type="ECO:0000259" key="1">
    <source>
        <dbReference type="Pfam" id="PF01872"/>
    </source>
</evidence>
<organism evidence="2 3">
    <name type="scientific">Kitasatospora kifunensis</name>
    <name type="common">Streptomyces kifunensis</name>
    <dbReference type="NCBI Taxonomy" id="58351"/>
    <lineage>
        <taxon>Bacteria</taxon>
        <taxon>Bacillati</taxon>
        <taxon>Actinomycetota</taxon>
        <taxon>Actinomycetes</taxon>
        <taxon>Kitasatosporales</taxon>
        <taxon>Streptomycetaceae</taxon>
        <taxon>Kitasatospora</taxon>
    </lineage>
</organism>
<proteinExistence type="predicted"/>